<evidence type="ECO:0000256" key="5">
    <source>
        <dbReference type="ARBA" id="ARBA00022801"/>
    </source>
</evidence>
<comment type="subunit">
    <text evidence="15">Component of the 7-subunit TFIIH core complex composed of XPB, XPD, TFB1/GTF2H1, GTF2H2/P44, TFB4/GTF2H3, TFB2/GTF2H4 and TFB5/GTF2H5, which is active in NER. The core complex associates with the 3-subunit CDK-activating kinase (CAK) module composed of CYCH1/cyclin H1, CDKD and MAT1/At4g30820 to form the 10-subunit holoenzyme (holo-TFIIH) active in transcription.</text>
</comment>
<dbReference type="InterPro" id="IPR001650">
    <property type="entry name" value="Helicase_C-like"/>
</dbReference>
<dbReference type="FunFam" id="3.40.50.300:FF:000077">
    <property type="entry name" value="Probable DNA repair helicase RAD25"/>
    <property type="match status" value="1"/>
</dbReference>
<proteinExistence type="inferred from homology"/>
<keyword evidence="11" id="KW-0539">Nucleus</keyword>
<dbReference type="EMBL" id="SDRB02008502">
    <property type="protein sequence ID" value="THG09451.1"/>
    <property type="molecule type" value="Genomic_DNA"/>
</dbReference>
<evidence type="ECO:0000256" key="7">
    <source>
        <dbReference type="ARBA" id="ARBA00022840"/>
    </source>
</evidence>
<dbReference type="NCBIfam" id="TIGR00603">
    <property type="entry name" value="rad25"/>
    <property type="match status" value="2"/>
</dbReference>
<organism evidence="20 21">
    <name type="scientific">Camellia sinensis var. sinensis</name>
    <name type="common">China tea</name>
    <dbReference type="NCBI Taxonomy" id="542762"/>
    <lineage>
        <taxon>Eukaryota</taxon>
        <taxon>Viridiplantae</taxon>
        <taxon>Streptophyta</taxon>
        <taxon>Embryophyta</taxon>
        <taxon>Tracheophyta</taxon>
        <taxon>Spermatophyta</taxon>
        <taxon>Magnoliopsida</taxon>
        <taxon>eudicotyledons</taxon>
        <taxon>Gunneridae</taxon>
        <taxon>Pentapetalae</taxon>
        <taxon>asterids</taxon>
        <taxon>Ericales</taxon>
        <taxon>Theaceae</taxon>
        <taxon>Camellia</taxon>
    </lineage>
</organism>
<feature type="domain" description="Helicase C-terminal" evidence="19">
    <location>
        <begin position="682"/>
        <end position="848"/>
    </location>
</feature>
<evidence type="ECO:0000256" key="2">
    <source>
        <dbReference type="ARBA" id="ARBA00006637"/>
    </source>
</evidence>
<keyword evidence="10" id="KW-0413">Isomerase</keyword>
<keyword evidence="17" id="KW-0812">Transmembrane</keyword>
<dbReference type="PROSITE" id="PS51194">
    <property type="entry name" value="HELICASE_CTER"/>
    <property type="match status" value="1"/>
</dbReference>
<keyword evidence="21" id="KW-1185">Reference proteome</keyword>
<keyword evidence="8" id="KW-0238">DNA-binding</keyword>
<dbReference type="PROSITE" id="PS51192">
    <property type="entry name" value="HELICASE_ATP_BIND_1"/>
    <property type="match status" value="1"/>
</dbReference>
<reference evidence="20 21" key="1">
    <citation type="journal article" date="2018" name="Proc. Natl. Acad. Sci. U.S.A.">
        <title>Draft genome sequence of Camellia sinensis var. sinensis provides insights into the evolution of the tea genome and tea quality.</title>
        <authorList>
            <person name="Wei C."/>
            <person name="Yang H."/>
            <person name="Wang S."/>
            <person name="Zhao J."/>
            <person name="Liu C."/>
            <person name="Gao L."/>
            <person name="Xia E."/>
            <person name="Lu Y."/>
            <person name="Tai Y."/>
            <person name="She G."/>
            <person name="Sun J."/>
            <person name="Cao H."/>
            <person name="Tong W."/>
            <person name="Gao Q."/>
            <person name="Li Y."/>
            <person name="Deng W."/>
            <person name="Jiang X."/>
            <person name="Wang W."/>
            <person name="Chen Q."/>
            <person name="Zhang S."/>
            <person name="Li H."/>
            <person name="Wu J."/>
            <person name="Wang P."/>
            <person name="Li P."/>
            <person name="Shi C."/>
            <person name="Zheng F."/>
            <person name="Jian J."/>
            <person name="Huang B."/>
            <person name="Shan D."/>
            <person name="Shi M."/>
            <person name="Fang C."/>
            <person name="Yue Y."/>
            <person name="Li F."/>
            <person name="Li D."/>
            <person name="Wei S."/>
            <person name="Han B."/>
            <person name="Jiang C."/>
            <person name="Yin Y."/>
            <person name="Xia T."/>
            <person name="Zhang Z."/>
            <person name="Bennetzen J.L."/>
            <person name="Zhao S."/>
            <person name="Wan X."/>
        </authorList>
    </citation>
    <scope>NUCLEOTIDE SEQUENCE [LARGE SCALE GENOMIC DNA]</scope>
    <source>
        <strain evidence="21">cv. Shuchazao</strain>
        <tissue evidence="20">Leaf</tissue>
    </source>
</reference>
<dbReference type="GO" id="GO:0005524">
    <property type="term" value="F:ATP binding"/>
    <property type="evidence" value="ECO:0007669"/>
    <property type="project" value="UniProtKB-KW"/>
</dbReference>
<dbReference type="InterPro" id="IPR001161">
    <property type="entry name" value="XPB/Ssl2"/>
</dbReference>
<evidence type="ECO:0000256" key="12">
    <source>
        <dbReference type="ARBA" id="ARBA00034617"/>
    </source>
</evidence>
<evidence type="ECO:0000313" key="20">
    <source>
        <dbReference type="EMBL" id="THG09451.1"/>
    </source>
</evidence>
<keyword evidence="5" id="KW-0378">Hydrolase</keyword>
<evidence type="ECO:0000256" key="14">
    <source>
        <dbReference type="ARBA" id="ARBA00048988"/>
    </source>
</evidence>
<dbReference type="STRING" id="542762.A0A4S4E0Y2"/>
<dbReference type="InterPro" id="IPR050615">
    <property type="entry name" value="ATP-dep_DNA_Helicase"/>
</dbReference>
<comment type="similarity">
    <text evidence="2">Belongs to the helicase family. RAD25/XPB subfamily.</text>
</comment>
<dbReference type="CDD" id="cd18029">
    <property type="entry name" value="DEXHc_XPB"/>
    <property type="match status" value="1"/>
</dbReference>
<dbReference type="PANTHER" id="PTHR11274:SF0">
    <property type="entry name" value="GENERAL TRANSCRIPTION AND DNA REPAIR FACTOR IIH HELICASE SUBUNIT XPB"/>
    <property type="match status" value="1"/>
</dbReference>
<evidence type="ECO:0000259" key="19">
    <source>
        <dbReference type="PROSITE" id="PS51194"/>
    </source>
</evidence>
<gene>
    <name evidence="20" type="ORF">TEA_007330</name>
</gene>
<dbReference type="GO" id="GO:0005675">
    <property type="term" value="C:transcription factor TFIIH holo complex"/>
    <property type="evidence" value="ECO:0007669"/>
    <property type="project" value="TreeGrafter"/>
</dbReference>
<feature type="transmembrane region" description="Helical" evidence="17">
    <location>
        <begin position="58"/>
        <end position="77"/>
    </location>
</feature>
<evidence type="ECO:0000256" key="6">
    <source>
        <dbReference type="ARBA" id="ARBA00022806"/>
    </source>
</evidence>
<keyword evidence="9" id="KW-0234">DNA repair</keyword>
<evidence type="ECO:0000256" key="10">
    <source>
        <dbReference type="ARBA" id="ARBA00023235"/>
    </source>
</evidence>
<dbReference type="GO" id="GO:0006289">
    <property type="term" value="P:nucleotide-excision repair"/>
    <property type="evidence" value="ECO:0007669"/>
    <property type="project" value="InterPro"/>
</dbReference>
<dbReference type="GO" id="GO:0043138">
    <property type="term" value="F:3'-5' DNA helicase activity"/>
    <property type="evidence" value="ECO:0007669"/>
    <property type="project" value="UniProtKB-EC"/>
</dbReference>
<evidence type="ECO:0000259" key="18">
    <source>
        <dbReference type="PROSITE" id="PS51192"/>
    </source>
</evidence>
<dbReference type="GO" id="GO:0097550">
    <property type="term" value="C:transcription preinitiation complex"/>
    <property type="evidence" value="ECO:0007669"/>
    <property type="project" value="TreeGrafter"/>
</dbReference>
<dbReference type="AlphaFoldDB" id="A0A4S4E0Y2"/>
<evidence type="ECO:0000256" key="9">
    <source>
        <dbReference type="ARBA" id="ARBA00023204"/>
    </source>
</evidence>
<comment type="catalytic activity">
    <reaction evidence="12">
        <text>Couples ATP hydrolysis with the unwinding of duplex DNA by translocating in the 3'-5' direction.</text>
        <dbReference type="EC" id="5.6.2.4"/>
    </reaction>
</comment>
<dbReference type="GO" id="GO:0000112">
    <property type="term" value="C:nucleotide-excision repair factor 3 complex"/>
    <property type="evidence" value="ECO:0007669"/>
    <property type="project" value="TreeGrafter"/>
</dbReference>
<dbReference type="PANTHER" id="PTHR11274">
    <property type="entry name" value="RAD25/XP-B DNA REPAIR HELICASE"/>
    <property type="match status" value="1"/>
</dbReference>
<comment type="subcellular location">
    <subcellularLocation>
        <location evidence="1">Nucleus</location>
    </subcellularLocation>
</comment>
<dbReference type="EC" id="5.6.2.4" evidence="13"/>
<keyword evidence="7" id="KW-0067">ATP-binding</keyword>
<dbReference type="Pfam" id="PF13625">
    <property type="entry name" value="Helicase_C_3"/>
    <property type="match status" value="1"/>
</dbReference>
<accession>A0A4S4E0Y2</accession>
<evidence type="ECO:0000256" key="13">
    <source>
        <dbReference type="ARBA" id="ARBA00034808"/>
    </source>
</evidence>
<dbReference type="Pfam" id="PF04851">
    <property type="entry name" value="ResIII"/>
    <property type="match status" value="1"/>
</dbReference>
<evidence type="ECO:0000256" key="11">
    <source>
        <dbReference type="ARBA" id="ARBA00023242"/>
    </source>
</evidence>
<evidence type="ECO:0000256" key="3">
    <source>
        <dbReference type="ARBA" id="ARBA00022741"/>
    </source>
</evidence>
<protein>
    <recommendedName>
        <fullName evidence="13">DNA 3'-5' helicase</fullName>
        <ecNumber evidence="13">5.6.2.4</ecNumber>
    </recommendedName>
</protein>
<dbReference type="InterPro" id="IPR032830">
    <property type="entry name" value="XPB/Ssl2_N"/>
</dbReference>
<dbReference type="GO" id="GO:0009411">
    <property type="term" value="P:response to UV"/>
    <property type="evidence" value="ECO:0007669"/>
    <property type="project" value="UniProtKB-ARBA"/>
</dbReference>
<keyword evidence="4" id="KW-0227">DNA damage</keyword>
<evidence type="ECO:0000256" key="4">
    <source>
        <dbReference type="ARBA" id="ARBA00022763"/>
    </source>
</evidence>
<dbReference type="InterPro" id="IPR032438">
    <property type="entry name" value="ERCC3_RAD25_C"/>
</dbReference>
<dbReference type="GO" id="GO:0016787">
    <property type="term" value="F:hydrolase activity"/>
    <property type="evidence" value="ECO:0007669"/>
    <property type="project" value="UniProtKB-KW"/>
</dbReference>
<dbReference type="FunFam" id="3.40.50.300:FF:000117">
    <property type="entry name" value="Putative DNA repair helicase rad25"/>
    <property type="match status" value="1"/>
</dbReference>
<feature type="domain" description="Helicase ATP-binding" evidence="18">
    <location>
        <begin position="465"/>
        <end position="627"/>
    </location>
</feature>
<evidence type="ECO:0000313" key="21">
    <source>
        <dbReference type="Proteomes" id="UP000306102"/>
    </source>
</evidence>
<feature type="compositionally biased region" description="Acidic residues" evidence="16">
    <location>
        <begin position="1048"/>
        <end position="1059"/>
    </location>
</feature>
<feature type="region of interest" description="Disordered" evidence="16">
    <location>
        <begin position="1043"/>
        <end position="1076"/>
    </location>
</feature>
<dbReference type="GO" id="GO:0006367">
    <property type="term" value="P:transcription initiation at RNA polymerase II promoter"/>
    <property type="evidence" value="ECO:0007669"/>
    <property type="project" value="InterPro"/>
</dbReference>
<dbReference type="CDD" id="cd18789">
    <property type="entry name" value="SF2_C_XPB"/>
    <property type="match status" value="1"/>
</dbReference>
<comment type="caution">
    <text evidence="20">The sequence shown here is derived from an EMBL/GenBank/DDBJ whole genome shotgun (WGS) entry which is preliminary data.</text>
</comment>
<keyword evidence="6" id="KW-0347">Helicase</keyword>
<dbReference type="InterPro" id="IPR014001">
    <property type="entry name" value="Helicase_ATP-bd"/>
</dbReference>
<keyword evidence="17" id="KW-1133">Transmembrane helix</keyword>
<evidence type="ECO:0000256" key="8">
    <source>
        <dbReference type="ARBA" id="ARBA00023125"/>
    </source>
</evidence>
<evidence type="ECO:0000256" key="17">
    <source>
        <dbReference type="SAM" id="Phobius"/>
    </source>
</evidence>
<feature type="transmembrane region" description="Helical" evidence="17">
    <location>
        <begin position="25"/>
        <end position="46"/>
    </location>
</feature>
<dbReference type="SUPFAM" id="SSF52540">
    <property type="entry name" value="P-loop containing nucleoside triphosphate hydrolases"/>
    <property type="match status" value="2"/>
</dbReference>
<dbReference type="Pfam" id="PF16203">
    <property type="entry name" value="ERCC3_RAD25_C"/>
    <property type="match status" value="1"/>
</dbReference>
<dbReference type="InterPro" id="IPR027417">
    <property type="entry name" value="P-loop_NTPase"/>
</dbReference>
<dbReference type="Gene3D" id="3.40.50.300">
    <property type="entry name" value="P-loop containing nucleotide triphosphate hydrolases"/>
    <property type="match status" value="2"/>
</dbReference>
<keyword evidence="3" id="KW-0547">Nucleotide-binding</keyword>
<evidence type="ECO:0000256" key="16">
    <source>
        <dbReference type="SAM" id="MobiDB-lite"/>
    </source>
</evidence>
<keyword evidence="17" id="KW-0472">Membrane</keyword>
<comment type="catalytic activity">
    <reaction evidence="14">
        <text>ATP + H2O = ADP + phosphate + H(+)</text>
        <dbReference type="Rhea" id="RHEA:13065"/>
        <dbReference type="ChEBI" id="CHEBI:15377"/>
        <dbReference type="ChEBI" id="CHEBI:15378"/>
        <dbReference type="ChEBI" id="CHEBI:30616"/>
        <dbReference type="ChEBI" id="CHEBI:43474"/>
        <dbReference type="ChEBI" id="CHEBI:456216"/>
        <dbReference type="EC" id="5.6.2.4"/>
    </reaction>
</comment>
<dbReference type="InterPro" id="IPR006935">
    <property type="entry name" value="Helicase/UvrB_N"/>
</dbReference>
<dbReference type="SMART" id="SM00490">
    <property type="entry name" value="HELICc"/>
    <property type="match status" value="1"/>
</dbReference>
<dbReference type="GO" id="GO:0003677">
    <property type="term" value="F:DNA binding"/>
    <property type="evidence" value="ECO:0007669"/>
    <property type="project" value="UniProtKB-KW"/>
</dbReference>
<name>A0A4S4E0Y2_CAMSN</name>
<evidence type="ECO:0000256" key="1">
    <source>
        <dbReference type="ARBA" id="ARBA00004123"/>
    </source>
</evidence>
<evidence type="ECO:0000256" key="15">
    <source>
        <dbReference type="ARBA" id="ARBA00065951"/>
    </source>
</evidence>
<dbReference type="SMART" id="SM00487">
    <property type="entry name" value="DEXDc"/>
    <property type="match status" value="1"/>
</dbReference>
<dbReference type="Proteomes" id="UP000306102">
    <property type="component" value="Unassembled WGS sequence"/>
</dbReference>
<sequence>MDLAMVAMSSCRCRVTTGLASLRHLLSFTVAFLHHLSEFVSLSIFADRADRLSVRRSFLCFSAAFCVPLFLNSAIAVDLIQGGIRVKRTARVHTTTSAPGRTLHPSDFVRHYLIFFFCLSCNLGDREGKKRDFSKLELKPDHTNRPLWACADGRIFLETFSPLYKQAYDFLIAIAEPVCRPENMHEYNLTPHSLYAAVSVGLETETIISVLSKLSKTKLPKEMIDFIHASTANYGKVKLVLKKNRYLVESPFPEARWVLKRLLKDEVIARARISSEGAHGSDGFTISKSVGEIENGHNELLNEAELAAVAEEKETHSFEIDPAQVENVKQRCLPNALNYPMLEEYDFRNDTVNPDLDMELKPQAQPRPYQEKSLSKMFGNGKVMIGCLYVVTHVLVLHVFGTLMLLTMSSPCVFHITISNGFGFKWQPRQDEPPVPKHGTPCMGDWPLRRTTNLYSRGLRVDLLVDISGRARSGIIVLPCGAGKSLVGVSAACRIKKSCLCLATNAVSVDQWAFQFKLWSTIRDEQICRFTSDSKERFRGNAGVVVTTYNMVAFGGKRSEESEKIIEEIRNREWGLLLMDEVHVVPAHMFRKVISITKSHCKLGLTATLVREDERITDLNFLIGPKLYEANWLDLVKGGFIANVQCAEVWCPMTKEFFAEYLKKENSKKKQALYVMNPNKFRACEFLIRFHEQQRGDKIIVFADNLFALTEYAMKLRKPMIYGATSHMERTKILEAFKLSRDVNTIFLSKVGDNSIDIPEANVIIQISSHAGSRRQEAQRLGRILRAKGRIQDRLAGGKEEYNAFFYSLVSTDTQEMYYSTKRQQFLIDQGYSFKVITSLPPPDSGPDLSYHRLEDQIALLGKVLSAGDDAVGLELLEEDADDIALQKARRAAGSMSAMSGANGMVYMEYKLKCTVSFSIKVNIFWTAKRQYRHQTVLLTTVDLEFLHQWVLLHKYPPGGEIKSPFEQGLEDDEVVVVNPMFLTLQIIQTLCPPFPISSWPPLLPPLPLNTPPFPPFVAPPFSFTNIDRTIFSSWMGIRVRKGVTTREEEEEEEEEEEVAVMSNKNGEGSSGKRKD</sequence>